<comment type="caution">
    <text evidence="1">The sequence shown here is derived from an EMBL/GenBank/DDBJ whole genome shotgun (WGS) entry which is preliminary data.</text>
</comment>
<dbReference type="AlphaFoldDB" id="A0AAV0XB76"/>
<organism evidence="1 2">
    <name type="scientific">Macrosiphum euphorbiae</name>
    <name type="common">potato aphid</name>
    <dbReference type="NCBI Taxonomy" id="13131"/>
    <lineage>
        <taxon>Eukaryota</taxon>
        <taxon>Metazoa</taxon>
        <taxon>Ecdysozoa</taxon>
        <taxon>Arthropoda</taxon>
        <taxon>Hexapoda</taxon>
        <taxon>Insecta</taxon>
        <taxon>Pterygota</taxon>
        <taxon>Neoptera</taxon>
        <taxon>Paraneoptera</taxon>
        <taxon>Hemiptera</taxon>
        <taxon>Sternorrhyncha</taxon>
        <taxon>Aphidomorpha</taxon>
        <taxon>Aphidoidea</taxon>
        <taxon>Aphididae</taxon>
        <taxon>Macrosiphini</taxon>
        <taxon>Macrosiphum</taxon>
    </lineage>
</organism>
<dbReference type="EMBL" id="CARXXK010000004">
    <property type="protein sequence ID" value="CAI6365779.1"/>
    <property type="molecule type" value="Genomic_DNA"/>
</dbReference>
<evidence type="ECO:0000313" key="1">
    <source>
        <dbReference type="EMBL" id="CAI6365779.1"/>
    </source>
</evidence>
<protein>
    <recommendedName>
        <fullName evidence="3">Reverse transcriptase</fullName>
    </recommendedName>
</protein>
<dbReference type="Proteomes" id="UP001160148">
    <property type="component" value="Unassembled WGS sequence"/>
</dbReference>
<proteinExistence type="predicted"/>
<evidence type="ECO:0000313" key="2">
    <source>
        <dbReference type="Proteomes" id="UP001160148"/>
    </source>
</evidence>
<name>A0AAV0XB76_9HEMI</name>
<sequence length="140" mass="16354">MALRVAKAYRTVSTNDILVVAGMVPVHLKAMEQQCKFKALKEGSIVEKGMLRVSTYRKWQSLWNSTKTGIWTKRLIGDVRKWIDRRFGETDFNLSQMLTGHGCFGYYLHKYKKRDDPACVDCGSPMDDVEHTLFRCDRWW</sequence>
<keyword evidence="2" id="KW-1185">Reference proteome</keyword>
<gene>
    <name evidence="1" type="ORF">MEUPH1_LOCUS20452</name>
</gene>
<evidence type="ECO:0008006" key="3">
    <source>
        <dbReference type="Google" id="ProtNLM"/>
    </source>
</evidence>
<reference evidence="1 2" key="1">
    <citation type="submission" date="2023-01" db="EMBL/GenBank/DDBJ databases">
        <authorList>
            <person name="Whitehead M."/>
        </authorList>
    </citation>
    <scope>NUCLEOTIDE SEQUENCE [LARGE SCALE GENOMIC DNA]</scope>
</reference>
<accession>A0AAV0XB76</accession>